<dbReference type="AlphaFoldDB" id="A0A6C0DVL3"/>
<dbReference type="EMBL" id="MN739678">
    <property type="protein sequence ID" value="QHT20518.1"/>
    <property type="molecule type" value="Genomic_DNA"/>
</dbReference>
<protein>
    <submittedName>
        <fullName evidence="2">Uncharacterized protein</fullName>
    </submittedName>
</protein>
<reference evidence="2" key="1">
    <citation type="journal article" date="2020" name="Nature">
        <title>Giant virus diversity and host interactions through global metagenomics.</title>
        <authorList>
            <person name="Schulz F."/>
            <person name="Roux S."/>
            <person name="Paez-Espino D."/>
            <person name="Jungbluth S."/>
            <person name="Walsh D.A."/>
            <person name="Denef V.J."/>
            <person name="McMahon K.D."/>
            <person name="Konstantinidis K.T."/>
            <person name="Eloe-Fadrosh E.A."/>
            <person name="Kyrpides N.C."/>
            <person name="Woyke T."/>
        </authorList>
    </citation>
    <scope>NUCLEOTIDE SEQUENCE</scope>
    <source>
        <strain evidence="2">GVMAG-M-3300023174-60</strain>
    </source>
</reference>
<name>A0A6C0DVL3_9ZZZZ</name>
<feature type="region of interest" description="Disordered" evidence="1">
    <location>
        <begin position="58"/>
        <end position="114"/>
    </location>
</feature>
<evidence type="ECO:0000256" key="1">
    <source>
        <dbReference type="SAM" id="MobiDB-lite"/>
    </source>
</evidence>
<evidence type="ECO:0000313" key="2">
    <source>
        <dbReference type="EMBL" id="QHT20518.1"/>
    </source>
</evidence>
<accession>A0A6C0DVL3</accession>
<organism evidence="2">
    <name type="scientific">viral metagenome</name>
    <dbReference type="NCBI Taxonomy" id="1070528"/>
    <lineage>
        <taxon>unclassified sequences</taxon>
        <taxon>metagenomes</taxon>
        <taxon>organismal metagenomes</taxon>
    </lineage>
</organism>
<proteinExistence type="predicted"/>
<sequence length="224" mass="24163">MNSSIDYTPVLLAQLTDLQMRVTKQDATIAALKADVERLTGHSVCVSDASTMRTSVPLRPSAQEYKPRNDFRPRSPLVPRDARDVRGGGAGGASAPRSRPRVAGTNSGDAVHKHPTMSLSDVLKKDESVTIQVGTGKDAEGKFTYTTAQATFDGTDLTVTACELVKSLVGMKSSKPGEILYKFIDELKNAGYITKTFTIAPWRLCSVVRNGSTMTLEQLRSNVG</sequence>